<feature type="transmembrane region" description="Helical" evidence="8">
    <location>
        <begin position="122"/>
        <end position="143"/>
    </location>
</feature>
<feature type="transmembrane region" description="Helical" evidence="8">
    <location>
        <begin position="155"/>
        <end position="177"/>
    </location>
</feature>
<feature type="transmembrane region" description="Helical" evidence="8">
    <location>
        <begin position="422"/>
        <end position="440"/>
    </location>
</feature>
<dbReference type="PROSITE" id="PS50850">
    <property type="entry name" value="MFS"/>
    <property type="match status" value="1"/>
</dbReference>
<evidence type="ECO:0000313" key="10">
    <source>
        <dbReference type="EMBL" id="GAA1849111.1"/>
    </source>
</evidence>
<dbReference type="InterPro" id="IPR020846">
    <property type="entry name" value="MFS_dom"/>
</dbReference>
<dbReference type="PRINTS" id="PR01036">
    <property type="entry name" value="TCRTETB"/>
</dbReference>
<evidence type="ECO:0000256" key="5">
    <source>
        <dbReference type="ARBA" id="ARBA00022692"/>
    </source>
</evidence>
<dbReference type="Gene3D" id="1.20.1720.10">
    <property type="entry name" value="Multidrug resistance protein D"/>
    <property type="match status" value="1"/>
</dbReference>
<keyword evidence="4" id="KW-1003">Cell membrane</keyword>
<dbReference type="SUPFAM" id="SSF103473">
    <property type="entry name" value="MFS general substrate transporter"/>
    <property type="match status" value="1"/>
</dbReference>
<keyword evidence="3" id="KW-0813">Transport</keyword>
<dbReference type="PANTHER" id="PTHR42718:SF9">
    <property type="entry name" value="MAJOR FACILITATOR SUPERFAMILY MULTIDRUG TRANSPORTER MFSC"/>
    <property type="match status" value="1"/>
</dbReference>
<reference evidence="10 11" key="1">
    <citation type="journal article" date="2019" name="Int. J. Syst. Evol. Microbiol.">
        <title>The Global Catalogue of Microorganisms (GCM) 10K type strain sequencing project: providing services to taxonomists for standard genome sequencing and annotation.</title>
        <authorList>
            <consortium name="The Broad Institute Genomics Platform"/>
            <consortium name="The Broad Institute Genome Sequencing Center for Infectious Disease"/>
            <person name="Wu L."/>
            <person name="Ma J."/>
        </authorList>
    </citation>
    <scope>NUCLEOTIDE SEQUENCE [LARGE SCALE GENOMIC DNA]</scope>
    <source>
        <strain evidence="10 11">JCM 16009</strain>
    </source>
</reference>
<feature type="transmembrane region" description="Helical" evidence="8">
    <location>
        <begin position="65"/>
        <end position="85"/>
    </location>
</feature>
<evidence type="ECO:0000313" key="11">
    <source>
        <dbReference type="Proteomes" id="UP001500449"/>
    </source>
</evidence>
<dbReference type="RefSeq" id="WP_344417069.1">
    <property type="nucleotide sequence ID" value="NZ_BAAAQK010000007.1"/>
</dbReference>
<evidence type="ECO:0000256" key="7">
    <source>
        <dbReference type="ARBA" id="ARBA00023136"/>
    </source>
</evidence>
<organism evidence="10 11">
    <name type="scientific">Pseudonocardia ailaonensis</name>
    <dbReference type="NCBI Taxonomy" id="367279"/>
    <lineage>
        <taxon>Bacteria</taxon>
        <taxon>Bacillati</taxon>
        <taxon>Actinomycetota</taxon>
        <taxon>Actinomycetes</taxon>
        <taxon>Pseudonocardiales</taxon>
        <taxon>Pseudonocardiaceae</taxon>
        <taxon>Pseudonocardia</taxon>
    </lineage>
</organism>
<sequence length="526" mass="54808">MSSSPEPPGPATLPADPAPNSTKLDRALLAVASVTVLGAIMSILDVTVVNVAINTLARDFQTSLTTIQWVATGYTLALATVIPLTAWGAQRFGTKRLYMISITLFVLGSVLAGTAWDAPSIIVFRILQGLGGGMIMPIGMMILTRAAGPQRIGRVMAVMGVPMLLGPIAGPILGGWLVDSFSWRWIFFINLPIGVIGVFLAARILPRDARGGRAKLDLLGLALLSPGLALLIYGLAESGAEGGFGHAKVLVPALIGVVLLAGFVWHALRAESPLIDLRLYKNKVFASSSITLMLLVIAVFGGMLLMPLYLQLVRGESALDTGLLLAPQGLGAMLAMPVAGQLADRTGIGRIVPVGLALVGGAFVWLTGLEANTSYWHLSIALFVMGVGMGFTMMPTMTGALQTMRRASIPSASTSLNITQQVAASLGTAVMTVLLVNAMSSKLSALPGGAAGGTGSLGDLASMPREVFAQVQPLLAESFGQTFWWALGFVGVAFLVALILLPKRKPAPLEEDADASDGANAPVMLH</sequence>
<dbReference type="Gene3D" id="1.20.1250.20">
    <property type="entry name" value="MFS general substrate transporter like domains"/>
    <property type="match status" value="1"/>
</dbReference>
<comment type="caution">
    <text evidence="10">The sequence shown here is derived from an EMBL/GenBank/DDBJ whole genome shotgun (WGS) entry which is preliminary data.</text>
</comment>
<feature type="transmembrane region" description="Helical" evidence="8">
    <location>
        <begin position="27"/>
        <end position="53"/>
    </location>
</feature>
<feature type="transmembrane region" description="Helical" evidence="8">
    <location>
        <begin position="248"/>
        <end position="268"/>
    </location>
</feature>
<feature type="transmembrane region" description="Helical" evidence="8">
    <location>
        <begin position="375"/>
        <end position="401"/>
    </location>
</feature>
<proteinExistence type="inferred from homology"/>
<feature type="domain" description="Major facilitator superfamily (MFS) profile" evidence="9">
    <location>
        <begin position="31"/>
        <end position="505"/>
    </location>
</feature>
<comment type="similarity">
    <text evidence="2">Belongs to the major facilitator superfamily. EmrB family.</text>
</comment>
<name>A0ABN2N3V6_9PSEU</name>
<evidence type="ECO:0000259" key="9">
    <source>
        <dbReference type="PROSITE" id="PS50850"/>
    </source>
</evidence>
<feature type="transmembrane region" description="Helical" evidence="8">
    <location>
        <begin position="97"/>
        <end position="116"/>
    </location>
</feature>
<dbReference type="Pfam" id="PF07690">
    <property type="entry name" value="MFS_1"/>
    <property type="match status" value="1"/>
</dbReference>
<feature type="transmembrane region" description="Helical" evidence="8">
    <location>
        <begin position="351"/>
        <end position="369"/>
    </location>
</feature>
<evidence type="ECO:0000256" key="6">
    <source>
        <dbReference type="ARBA" id="ARBA00022989"/>
    </source>
</evidence>
<evidence type="ECO:0000256" key="4">
    <source>
        <dbReference type="ARBA" id="ARBA00022475"/>
    </source>
</evidence>
<accession>A0ABN2N3V6</accession>
<dbReference type="InterPro" id="IPR036259">
    <property type="entry name" value="MFS_trans_sf"/>
</dbReference>
<evidence type="ECO:0000256" key="3">
    <source>
        <dbReference type="ARBA" id="ARBA00022448"/>
    </source>
</evidence>
<evidence type="ECO:0000256" key="2">
    <source>
        <dbReference type="ARBA" id="ARBA00008537"/>
    </source>
</evidence>
<dbReference type="InterPro" id="IPR011701">
    <property type="entry name" value="MFS"/>
</dbReference>
<feature type="transmembrane region" description="Helical" evidence="8">
    <location>
        <begin position="322"/>
        <end position="339"/>
    </location>
</feature>
<dbReference type="InterPro" id="IPR004638">
    <property type="entry name" value="EmrB-like"/>
</dbReference>
<comment type="subcellular location">
    <subcellularLocation>
        <location evidence="1">Cell membrane</location>
        <topology evidence="1">Multi-pass membrane protein</topology>
    </subcellularLocation>
</comment>
<evidence type="ECO:0000256" key="8">
    <source>
        <dbReference type="SAM" id="Phobius"/>
    </source>
</evidence>
<keyword evidence="7 8" id="KW-0472">Membrane</keyword>
<protein>
    <submittedName>
        <fullName evidence="10">MFS transporter</fullName>
    </submittedName>
</protein>
<evidence type="ECO:0000256" key="1">
    <source>
        <dbReference type="ARBA" id="ARBA00004651"/>
    </source>
</evidence>
<keyword evidence="6 8" id="KW-1133">Transmembrane helix</keyword>
<feature type="transmembrane region" description="Helical" evidence="8">
    <location>
        <begin position="183"/>
        <end position="206"/>
    </location>
</feature>
<feature type="transmembrane region" description="Helical" evidence="8">
    <location>
        <begin position="218"/>
        <end position="236"/>
    </location>
</feature>
<dbReference type="CDD" id="cd17503">
    <property type="entry name" value="MFS_LmrB_MDR_like"/>
    <property type="match status" value="1"/>
</dbReference>
<dbReference type="EMBL" id="BAAAQK010000007">
    <property type="protein sequence ID" value="GAA1849111.1"/>
    <property type="molecule type" value="Genomic_DNA"/>
</dbReference>
<gene>
    <name evidence="10" type="ORF">GCM10009836_31090</name>
</gene>
<keyword evidence="5 8" id="KW-0812">Transmembrane</keyword>
<dbReference type="NCBIfam" id="TIGR00711">
    <property type="entry name" value="efflux_EmrB"/>
    <property type="match status" value="1"/>
</dbReference>
<feature type="transmembrane region" description="Helical" evidence="8">
    <location>
        <begin position="483"/>
        <end position="501"/>
    </location>
</feature>
<keyword evidence="11" id="KW-1185">Reference proteome</keyword>
<dbReference type="Proteomes" id="UP001500449">
    <property type="component" value="Unassembled WGS sequence"/>
</dbReference>
<dbReference type="PANTHER" id="PTHR42718">
    <property type="entry name" value="MAJOR FACILITATOR SUPERFAMILY MULTIDRUG TRANSPORTER MFSC"/>
    <property type="match status" value="1"/>
</dbReference>
<feature type="transmembrane region" description="Helical" evidence="8">
    <location>
        <begin position="289"/>
        <end position="310"/>
    </location>
</feature>